<organism evidence="11 12">
    <name type="scientific">Viridothelium virens</name>
    <name type="common">Speckled blister lichen</name>
    <name type="synonym">Trypethelium virens</name>
    <dbReference type="NCBI Taxonomy" id="1048519"/>
    <lineage>
        <taxon>Eukaryota</taxon>
        <taxon>Fungi</taxon>
        <taxon>Dikarya</taxon>
        <taxon>Ascomycota</taxon>
        <taxon>Pezizomycotina</taxon>
        <taxon>Dothideomycetes</taxon>
        <taxon>Dothideomycetes incertae sedis</taxon>
        <taxon>Trypetheliales</taxon>
        <taxon>Trypetheliaceae</taxon>
        <taxon>Viridothelium</taxon>
    </lineage>
</organism>
<evidence type="ECO:0000256" key="1">
    <source>
        <dbReference type="ARBA" id="ARBA00004741"/>
    </source>
</evidence>
<dbReference type="UniPathway" id="UPA00121">
    <property type="reaction ID" value="UER00345"/>
</dbReference>
<dbReference type="EC" id="4.2.1.51" evidence="2"/>
<evidence type="ECO:0000313" key="11">
    <source>
        <dbReference type="EMBL" id="KAF2238526.1"/>
    </source>
</evidence>
<keyword evidence="4" id="KW-0057">Aromatic amino acid biosynthesis</keyword>
<dbReference type="PROSITE" id="PS51171">
    <property type="entry name" value="PREPHENATE_DEHYDR_3"/>
    <property type="match status" value="1"/>
</dbReference>
<keyword evidence="3" id="KW-0028">Amino-acid biosynthesis</keyword>
<dbReference type="Gene3D" id="3.40.190.10">
    <property type="entry name" value="Periplasmic binding protein-like II"/>
    <property type="match status" value="2"/>
</dbReference>
<dbReference type="PIRSF" id="PIRSF001500">
    <property type="entry name" value="Chor_mut_pdt_Ppr"/>
    <property type="match status" value="1"/>
</dbReference>
<dbReference type="InterPro" id="IPR018528">
    <property type="entry name" value="Preph_deHydtase_CS"/>
</dbReference>
<feature type="domain" description="ACT" evidence="10">
    <location>
        <begin position="257"/>
        <end position="336"/>
    </location>
</feature>
<name>A0A6A6HK79_VIRVR</name>
<dbReference type="PANTHER" id="PTHR21022:SF19">
    <property type="entry name" value="PREPHENATE DEHYDRATASE-RELATED"/>
    <property type="match status" value="1"/>
</dbReference>
<dbReference type="PROSITE" id="PS00857">
    <property type="entry name" value="PREPHENATE_DEHYDR_1"/>
    <property type="match status" value="1"/>
</dbReference>
<dbReference type="PROSITE" id="PS51671">
    <property type="entry name" value="ACT"/>
    <property type="match status" value="1"/>
</dbReference>
<evidence type="ECO:0000256" key="5">
    <source>
        <dbReference type="ARBA" id="ARBA00023222"/>
    </source>
</evidence>
<feature type="domain" description="Prephenate dehydratase" evidence="9">
    <location>
        <begin position="6"/>
        <end position="231"/>
    </location>
</feature>
<evidence type="ECO:0000313" key="12">
    <source>
        <dbReference type="Proteomes" id="UP000800092"/>
    </source>
</evidence>
<dbReference type="EMBL" id="ML991775">
    <property type="protein sequence ID" value="KAF2238526.1"/>
    <property type="molecule type" value="Genomic_DNA"/>
</dbReference>
<evidence type="ECO:0000256" key="2">
    <source>
        <dbReference type="ARBA" id="ARBA00013147"/>
    </source>
</evidence>
<keyword evidence="6" id="KW-0456">Lyase</keyword>
<dbReference type="GO" id="GO:0009094">
    <property type="term" value="P:L-phenylalanine biosynthetic process"/>
    <property type="evidence" value="ECO:0007669"/>
    <property type="project" value="UniProtKB-UniPathway"/>
</dbReference>
<protein>
    <recommendedName>
        <fullName evidence="2">prephenate dehydratase</fullName>
        <ecNumber evidence="2">4.2.1.51</ecNumber>
    </recommendedName>
</protein>
<dbReference type="Proteomes" id="UP000800092">
    <property type="component" value="Unassembled WGS sequence"/>
</dbReference>
<dbReference type="PANTHER" id="PTHR21022">
    <property type="entry name" value="PREPHENATE DEHYDRATASE P PROTEIN"/>
    <property type="match status" value="1"/>
</dbReference>
<dbReference type="GO" id="GO:0004664">
    <property type="term" value="F:prephenate dehydratase activity"/>
    <property type="evidence" value="ECO:0007669"/>
    <property type="project" value="UniProtKB-EC"/>
</dbReference>
<dbReference type="InterPro" id="IPR001086">
    <property type="entry name" value="Preph_deHydtase"/>
</dbReference>
<dbReference type="InterPro" id="IPR002912">
    <property type="entry name" value="ACT_dom"/>
</dbReference>
<evidence type="ECO:0000256" key="8">
    <source>
        <dbReference type="SAM" id="MobiDB-lite"/>
    </source>
</evidence>
<sequence>MSESQTVAYLGPKASYTHQAAIENFPNCSLLPQTSIEDVFIAVQARTSAIGVVPFENSTNGPVFFTLDLFADRHRRFPDIKVCGEAFVDVHHCLLGRIRSAPVDGNLATLRSSTSSPSTSGTTTPTAYIPLPKKPLTKPLHNISHVRKLYSHPQAWGQCNAFLSTYLRQTERQDCSSTSRAADIVSIDSNAEGEEAAIACELAAKVYSLDILARGIEDERGNRTRFLILRHSDSDDTNLDTKALAHIPNAAVFKTLVSFTVAHTSPGALADSLGVFGKYGLNLTSISSRPSGMAAWHYIFFVEVLGTTSDKKEGKGAIDAALRDLDKVASSWRCLGSWEVKEEGMEVVERPTNP</sequence>
<evidence type="ECO:0000259" key="10">
    <source>
        <dbReference type="PROSITE" id="PS51671"/>
    </source>
</evidence>
<proteinExistence type="predicted"/>
<evidence type="ECO:0000259" key="9">
    <source>
        <dbReference type="PROSITE" id="PS51171"/>
    </source>
</evidence>
<dbReference type="AlphaFoldDB" id="A0A6A6HK79"/>
<dbReference type="Gene3D" id="3.30.70.260">
    <property type="match status" value="1"/>
</dbReference>
<dbReference type="GO" id="GO:0005737">
    <property type="term" value="C:cytoplasm"/>
    <property type="evidence" value="ECO:0007669"/>
    <property type="project" value="TreeGrafter"/>
</dbReference>
<evidence type="ECO:0000256" key="6">
    <source>
        <dbReference type="ARBA" id="ARBA00023239"/>
    </source>
</evidence>
<keyword evidence="12" id="KW-1185">Reference proteome</keyword>
<dbReference type="CDD" id="cd13532">
    <property type="entry name" value="PBP2_PDT_like"/>
    <property type="match status" value="1"/>
</dbReference>
<dbReference type="Pfam" id="PF01842">
    <property type="entry name" value="ACT"/>
    <property type="match status" value="1"/>
</dbReference>
<keyword evidence="5" id="KW-0584">Phenylalanine biosynthesis</keyword>
<dbReference type="OrthoDB" id="983542at2759"/>
<dbReference type="InterPro" id="IPR008242">
    <property type="entry name" value="Chor_mutase/pphenate_deHydtase"/>
</dbReference>
<feature type="compositionally biased region" description="Low complexity" evidence="8">
    <location>
        <begin position="112"/>
        <end position="126"/>
    </location>
</feature>
<feature type="region of interest" description="Disordered" evidence="8">
    <location>
        <begin position="109"/>
        <end position="131"/>
    </location>
</feature>
<dbReference type="CDD" id="cd04905">
    <property type="entry name" value="ACT_CM-PDT"/>
    <property type="match status" value="1"/>
</dbReference>
<dbReference type="SUPFAM" id="SSF55021">
    <property type="entry name" value="ACT-like"/>
    <property type="match status" value="1"/>
</dbReference>
<dbReference type="Pfam" id="PF00800">
    <property type="entry name" value="PDT"/>
    <property type="match status" value="2"/>
</dbReference>
<accession>A0A6A6HK79</accession>
<gene>
    <name evidence="11" type="ORF">EV356DRAFT_528983</name>
</gene>
<evidence type="ECO:0000256" key="7">
    <source>
        <dbReference type="ARBA" id="ARBA00047848"/>
    </source>
</evidence>
<comment type="pathway">
    <text evidence="1">Amino-acid biosynthesis; L-phenylalanine biosynthesis; phenylpyruvate from prephenate: step 1/1.</text>
</comment>
<dbReference type="FunFam" id="3.40.190.10:FF:000034">
    <property type="entry name" value="Chorismate mutase/prephenate dehydratase"/>
    <property type="match status" value="1"/>
</dbReference>
<evidence type="ECO:0000256" key="3">
    <source>
        <dbReference type="ARBA" id="ARBA00022605"/>
    </source>
</evidence>
<dbReference type="SUPFAM" id="SSF53850">
    <property type="entry name" value="Periplasmic binding protein-like II"/>
    <property type="match status" value="2"/>
</dbReference>
<evidence type="ECO:0000256" key="4">
    <source>
        <dbReference type="ARBA" id="ARBA00023141"/>
    </source>
</evidence>
<dbReference type="InterPro" id="IPR045865">
    <property type="entry name" value="ACT-like_dom_sf"/>
</dbReference>
<comment type="catalytic activity">
    <reaction evidence="7">
        <text>prephenate + H(+) = 3-phenylpyruvate + CO2 + H2O</text>
        <dbReference type="Rhea" id="RHEA:21648"/>
        <dbReference type="ChEBI" id="CHEBI:15377"/>
        <dbReference type="ChEBI" id="CHEBI:15378"/>
        <dbReference type="ChEBI" id="CHEBI:16526"/>
        <dbReference type="ChEBI" id="CHEBI:18005"/>
        <dbReference type="ChEBI" id="CHEBI:29934"/>
        <dbReference type="EC" id="4.2.1.51"/>
    </reaction>
</comment>
<reference evidence="11" key="1">
    <citation type="journal article" date="2020" name="Stud. Mycol.">
        <title>101 Dothideomycetes genomes: a test case for predicting lifestyles and emergence of pathogens.</title>
        <authorList>
            <person name="Haridas S."/>
            <person name="Albert R."/>
            <person name="Binder M."/>
            <person name="Bloem J."/>
            <person name="Labutti K."/>
            <person name="Salamov A."/>
            <person name="Andreopoulos B."/>
            <person name="Baker S."/>
            <person name="Barry K."/>
            <person name="Bills G."/>
            <person name="Bluhm B."/>
            <person name="Cannon C."/>
            <person name="Castanera R."/>
            <person name="Culley D."/>
            <person name="Daum C."/>
            <person name="Ezra D."/>
            <person name="Gonzalez J."/>
            <person name="Henrissat B."/>
            <person name="Kuo A."/>
            <person name="Liang C."/>
            <person name="Lipzen A."/>
            <person name="Lutzoni F."/>
            <person name="Magnuson J."/>
            <person name="Mondo S."/>
            <person name="Nolan M."/>
            <person name="Ohm R."/>
            <person name="Pangilinan J."/>
            <person name="Park H.-J."/>
            <person name="Ramirez L."/>
            <person name="Alfaro M."/>
            <person name="Sun H."/>
            <person name="Tritt A."/>
            <person name="Yoshinaga Y."/>
            <person name="Zwiers L.-H."/>
            <person name="Turgeon B."/>
            <person name="Goodwin S."/>
            <person name="Spatafora J."/>
            <person name="Crous P."/>
            <person name="Grigoriev I."/>
        </authorList>
    </citation>
    <scope>NUCLEOTIDE SEQUENCE</scope>
    <source>
        <strain evidence="11">Tuck. ex Michener</strain>
    </source>
</reference>